<feature type="compositionally biased region" description="Low complexity" evidence="6">
    <location>
        <begin position="1150"/>
        <end position="1167"/>
    </location>
</feature>
<feature type="region of interest" description="Disordered" evidence="6">
    <location>
        <begin position="219"/>
        <end position="295"/>
    </location>
</feature>
<evidence type="ECO:0000313" key="8">
    <source>
        <dbReference type="EMBL" id="KAF7638591.1"/>
    </source>
</evidence>
<dbReference type="AlphaFoldDB" id="A0A8S9ZY38"/>
<feature type="compositionally biased region" description="Acidic residues" evidence="6">
    <location>
        <begin position="16"/>
        <end position="31"/>
    </location>
</feature>
<dbReference type="SUPFAM" id="SSF90229">
    <property type="entry name" value="CCCH zinc finger"/>
    <property type="match status" value="3"/>
</dbReference>
<keyword evidence="2" id="KW-0677">Repeat</keyword>
<feature type="zinc finger region" description="C3H1-type" evidence="5">
    <location>
        <begin position="435"/>
        <end position="456"/>
    </location>
</feature>
<dbReference type="Pfam" id="PF00642">
    <property type="entry name" value="zf-CCCH"/>
    <property type="match status" value="2"/>
</dbReference>
<evidence type="ECO:0000313" key="9">
    <source>
        <dbReference type="Proteomes" id="UP000605970"/>
    </source>
</evidence>
<dbReference type="GO" id="GO:0008270">
    <property type="term" value="F:zinc ion binding"/>
    <property type="evidence" value="ECO:0007669"/>
    <property type="project" value="UniProtKB-KW"/>
</dbReference>
<dbReference type="PANTHER" id="PTHR13119:SF12">
    <property type="entry name" value="PROTEIN SUPPRESSOR OF SABLE"/>
    <property type="match status" value="1"/>
</dbReference>
<feature type="region of interest" description="Disordered" evidence="6">
    <location>
        <begin position="516"/>
        <end position="549"/>
    </location>
</feature>
<dbReference type="InterPro" id="IPR000571">
    <property type="entry name" value="Znf_CCCH"/>
</dbReference>
<evidence type="ECO:0000256" key="4">
    <source>
        <dbReference type="ARBA" id="ARBA00022833"/>
    </source>
</evidence>
<dbReference type="PROSITE" id="PS50103">
    <property type="entry name" value="ZF_C3H1"/>
    <property type="match status" value="3"/>
</dbReference>
<feature type="compositionally biased region" description="Low complexity" evidence="6">
    <location>
        <begin position="1084"/>
        <end position="1093"/>
    </location>
</feature>
<keyword evidence="9" id="KW-1185">Reference proteome</keyword>
<feature type="domain" description="C3H1-type" evidence="7">
    <location>
        <begin position="377"/>
        <end position="404"/>
    </location>
</feature>
<evidence type="ECO:0000256" key="1">
    <source>
        <dbReference type="ARBA" id="ARBA00022723"/>
    </source>
</evidence>
<feature type="compositionally biased region" description="Polar residues" evidence="6">
    <location>
        <begin position="59"/>
        <end position="75"/>
    </location>
</feature>
<dbReference type="InterPro" id="IPR036855">
    <property type="entry name" value="Znf_CCCH_sf"/>
</dbReference>
<evidence type="ECO:0000256" key="5">
    <source>
        <dbReference type="PROSITE-ProRule" id="PRU00723"/>
    </source>
</evidence>
<dbReference type="GO" id="GO:0003723">
    <property type="term" value="F:RNA binding"/>
    <property type="evidence" value="ECO:0007669"/>
    <property type="project" value="InterPro"/>
</dbReference>
<feature type="compositionally biased region" description="Polar residues" evidence="6">
    <location>
        <begin position="321"/>
        <end position="331"/>
    </location>
</feature>
<gene>
    <name evidence="8" type="ORF">Mgra_00001971</name>
</gene>
<feature type="compositionally biased region" description="Polar residues" evidence="6">
    <location>
        <begin position="516"/>
        <end position="526"/>
    </location>
</feature>
<feature type="compositionally biased region" description="Low complexity" evidence="6">
    <location>
        <begin position="45"/>
        <end position="58"/>
    </location>
</feature>
<feature type="region of interest" description="Disordered" evidence="6">
    <location>
        <begin position="698"/>
        <end position="722"/>
    </location>
</feature>
<feature type="region of interest" description="Disordered" evidence="6">
    <location>
        <begin position="152"/>
        <end position="179"/>
    </location>
</feature>
<feature type="domain" description="C3H1-type" evidence="7">
    <location>
        <begin position="408"/>
        <end position="434"/>
    </location>
</feature>
<feature type="compositionally biased region" description="Polar residues" evidence="6">
    <location>
        <begin position="222"/>
        <end position="234"/>
    </location>
</feature>
<dbReference type="OrthoDB" id="411372at2759"/>
<evidence type="ECO:0000256" key="2">
    <source>
        <dbReference type="ARBA" id="ARBA00022737"/>
    </source>
</evidence>
<feature type="zinc finger region" description="C3H1-type" evidence="5">
    <location>
        <begin position="377"/>
        <end position="404"/>
    </location>
</feature>
<evidence type="ECO:0000256" key="6">
    <source>
        <dbReference type="SAM" id="MobiDB-lite"/>
    </source>
</evidence>
<keyword evidence="1 5" id="KW-0479">Metal-binding</keyword>
<feature type="region of interest" description="Disordered" evidence="6">
    <location>
        <begin position="320"/>
        <end position="339"/>
    </location>
</feature>
<protein>
    <recommendedName>
        <fullName evidence="7">C3H1-type domain-containing protein</fullName>
    </recommendedName>
</protein>
<dbReference type="GO" id="GO:0045892">
    <property type="term" value="P:negative regulation of DNA-templated transcription"/>
    <property type="evidence" value="ECO:0007669"/>
    <property type="project" value="InterPro"/>
</dbReference>
<feature type="region of interest" description="Disordered" evidence="6">
    <location>
        <begin position="1140"/>
        <end position="1192"/>
    </location>
</feature>
<organism evidence="8 9">
    <name type="scientific">Meloidogyne graminicola</name>
    <dbReference type="NCBI Taxonomy" id="189291"/>
    <lineage>
        <taxon>Eukaryota</taxon>
        <taxon>Metazoa</taxon>
        <taxon>Ecdysozoa</taxon>
        <taxon>Nematoda</taxon>
        <taxon>Chromadorea</taxon>
        <taxon>Rhabditida</taxon>
        <taxon>Tylenchina</taxon>
        <taxon>Tylenchomorpha</taxon>
        <taxon>Tylenchoidea</taxon>
        <taxon>Meloidogynidae</taxon>
        <taxon>Meloidogyninae</taxon>
        <taxon>Meloidogyne</taxon>
    </lineage>
</organism>
<feature type="compositionally biased region" description="Basic and acidic residues" evidence="6">
    <location>
        <begin position="240"/>
        <end position="249"/>
    </location>
</feature>
<feature type="zinc finger region" description="C3H1-type" evidence="5">
    <location>
        <begin position="408"/>
        <end position="434"/>
    </location>
</feature>
<feature type="compositionally biased region" description="Low complexity" evidence="6">
    <location>
        <begin position="527"/>
        <end position="541"/>
    </location>
</feature>
<dbReference type="Pfam" id="PF14608">
    <property type="entry name" value="zf-CCCH_2"/>
    <property type="match status" value="1"/>
</dbReference>
<sequence>MEEELIKEDEEKKEENEELPEEGEIMDDEEEKTQTTIEQQKEQNLEQQQIQQLSPNNLSEYQQSFTNNGGRQQTAMREFQKGGTWRKSFSSHHGGGGRGNSIGGSRYSRGGIDTVQYRDFDGHIAMKNDDQQEEMFDSWNACIRGGTHQHNFRRGGRINSPSGGGDISPIRTSPMINEDNNEVEESNYISSSELTTKKQIIVGEQHQLDDDKDFRAIEAENTKSSSTSPSLQRKSSPRHQYSDDNDFRRSSAQHPQHSNFNRETSPPPCFSEARQFEKNRRRHRSQSPLLNVSTRLKFPPESEDLDASYETSAKRYRQFYDNPSTENSPSFDENGPWSSHLYRSGGDDTDFSHSFNYDKSIRGGRTQGWGYRGGRPFFPRLICKFFREGFCRDGDHCTFSHLTGDSHRRPELCRYYQQGYCKKGLFCQLMHGEWPCKAFHKGECSKEQCSFSHEPLDDVSRPIMDKILEEERLGLTCPQAQQHTRFDAPQQQSFNSSGGVRPFFRPTRFQVPFQNQSMQSGGSSFNQLQTPQTPHLTTPQQSYRNPHQQKGIGAPLIQQQQFFKHQQPTDVTGVQIPPPPAEINNEETGGICQKQTPIPPPGLVMPPPLGGGSPLPLPPNSSATTFGFFNPVSSTTSGNQPSQIIQSQPPSFQQLQQQVQQVSGPHFPHQPSLLGPSVAAAQAQAMLTAILQSQQQQIGSTQTKKDSHDNLLQQSPPSSQLNKDEVLQLQNIESQPTKTEAQETEANTGGFNINQMLEQITQQNSPPHPPADLIIVKREEANTLDLLANVGLSETKNIIEDSPASPVFATEQIQETEDKPAALIPVVSAWKLHLIDLTPLTETSDMHFDIKLVQQISSSNSDPRLRKIAEKQFDLVSRTLEQQQQQANQHKLNSNEGLIISSNFPFSTENKNQSEQIQKEIEDQEFCEHYEVGVIDPRTKDPRRRSTSGQIIDNKSLSMVNNSTIPDEAELVKKQMAALEAAAKHQQNCEQQSQMFGTQIGIRQQIGLTSPINFQIPPPAFLTGNPISNPCFNVPPPPPFSLPQQVSQNFSLPSTYQQQQTNKIEITNQPKFETQIFSNEQIASSSSSSLDLSNKPTNSSFEKSRSDDSHFPSFHYSGGGYRGRRGRYSHNYQHHKQQYYRENHQRIQRSESPPQLQQQEQTSTSSTNISLREKRKNNEYESPLARMAGNRY</sequence>
<feature type="region of interest" description="Disordered" evidence="6">
    <location>
        <begin position="1083"/>
        <end position="1127"/>
    </location>
</feature>
<reference evidence="8" key="1">
    <citation type="journal article" date="2020" name="Ecol. Evol.">
        <title>Genome structure and content of the rice root-knot nematode (Meloidogyne graminicola).</title>
        <authorList>
            <person name="Phan N.T."/>
            <person name="Danchin E.G.J."/>
            <person name="Klopp C."/>
            <person name="Perfus-Barbeoch L."/>
            <person name="Kozlowski D.K."/>
            <person name="Koutsovoulos G.D."/>
            <person name="Lopez-Roques C."/>
            <person name="Bouchez O."/>
            <person name="Zahm M."/>
            <person name="Besnard G."/>
            <person name="Bellafiore S."/>
        </authorList>
    </citation>
    <scope>NUCLEOTIDE SEQUENCE</scope>
    <source>
        <strain evidence="8">VN-18</strain>
    </source>
</reference>
<feature type="compositionally biased region" description="Gly residues" evidence="6">
    <location>
        <begin position="93"/>
        <end position="102"/>
    </location>
</feature>
<proteinExistence type="predicted"/>
<dbReference type="Proteomes" id="UP000605970">
    <property type="component" value="Unassembled WGS sequence"/>
</dbReference>
<evidence type="ECO:0000256" key="3">
    <source>
        <dbReference type="ARBA" id="ARBA00022771"/>
    </source>
</evidence>
<evidence type="ECO:0000259" key="7">
    <source>
        <dbReference type="PROSITE" id="PS50103"/>
    </source>
</evidence>
<dbReference type="PANTHER" id="PTHR13119">
    <property type="entry name" value="ZINC FINGER CCCH DOMAIN-CONTAINING PROTEI"/>
    <property type="match status" value="1"/>
</dbReference>
<dbReference type="SMART" id="SM00356">
    <property type="entry name" value="ZnF_C3H1"/>
    <property type="match status" value="3"/>
</dbReference>
<feature type="compositionally biased region" description="Polar residues" evidence="6">
    <location>
        <begin position="250"/>
        <end position="264"/>
    </location>
</feature>
<dbReference type="Gene3D" id="4.10.1000.10">
    <property type="entry name" value="Zinc finger, CCCH-type"/>
    <property type="match status" value="1"/>
</dbReference>
<dbReference type="GO" id="GO:0005634">
    <property type="term" value="C:nucleus"/>
    <property type="evidence" value="ECO:0007669"/>
    <property type="project" value="TreeGrafter"/>
</dbReference>
<name>A0A8S9ZY38_9BILA</name>
<keyword evidence="4 5" id="KW-0862">Zinc</keyword>
<comment type="caution">
    <text evidence="8">The sequence shown here is derived from an EMBL/GenBank/DDBJ whole genome shotgun (WGS) entry which is preliminary data.</text>
</comment>
<feature type="compositionally biased region" description="Polar residues" evidence="6">
    <location>
        <begin position="710"/>
        <end position="721"/>
    </location>
</feature>
<accession>A0A8S9ZY38</accession>
<dbReference type="EMBL" id="JABEBT010000011">
    <property type="protein sequence ID" value="KAF7638591.1"/>
    <property type="molecule type" value="Genomic_DNA"/>
</dbReference>
<feature type="region of interest" description="Disordered" evidence="6">
    <location>
        <begin position="1"/>
        <end position="109"/>
    </location>
</feature>
<feature type="domain" description="C3H1-type" evidence="7">
    <location>
        <begin position="435"/>
        <end position="456"/>
    </location>
</feature>
<feature type="compositionally biased region" description="Basic and acidic residues" evidence="6">
    <location>
        <begin position="1140"/>
        <end position="1149"/>
    </location>
</feature>
<dbReference type="InterPro" id="IPR045124">
    <property type="entry name" value="Su(sable)-like"/>
</dbReference>
<keyword evidence="3 5" id="KW-0863">Zinc-finger</keyword>